<organism evidence="4 5">
    <name type="scientific">Paenibacillus urinalis</name>
    <dbReference type="NCBI Taxonomy" id="521520"/>
    <lineage>
        <taxon>Bacteria</taxon>
        <taxon>Bacillati</taxon>
        <taxon>Bacillota</taxon>
        <taxon>Bacilli</taxon>
        <taxon>Bacillales</taxon>
        <taxon>Paenibacillaceae</taxon>
        <taxon>Paenibacillus</taxon>
    </lineage>
</organism>
<evidence type="ECO:0000256" key="2">
    <source>
        <dbReference type="PROSITE-ProRule" id="PRU00335"/>
    </source>
</evidence>
<dbReference type="PRINTS" id="PR00455">
    <property type="entry name" value="HTHTETR"/>
</dbReference>
<keyword evidence="1 2" id="KW-0238">DNA-binding</keyword>
<evidence type="ECO:0000313" key="4">
    <source>
        <dbReference type="EMBL" id="WDH83418.1"/>
    </source>
</evidence>
<dbReference type="RefSeq" id="WP_052512125.1">
    <property type="nucleotide sequence ID" value="NZ_CP118101.1"/>
</dbReference>
<dbReference type="EMBL" id="CP118101">
    <property type="protein sequence ID" value="WDH83418.1"/>
    <property type="molecule type" value="Genomic_DNA"/>
</dbReference>
<dbReference type="PANTHER" id="PTHR43479">
    <property type="entry name" value="ACREF/ENVCD OPERON REPRESSOR-RELATED"/>
    <property type="match status" value="1"/>
</dbReference>
<dbReference type="GO" id="GO:0003677">
    <property type="term" value="F:DNA binding"/>
    <property type="evidence" value="ECO:0007669"/>
    <property type="project" value="UniProtKB-UniRule"/>
</dbReference>
<evidence type="ECO:0000313" key="5">
    <source>
        <dbReference type="Proteomes" id="UP001220962"/>
    </source>
</evidence>
<proteinExistence type="predicted"/>
<gene>
    <name evidence="4" type="ORF">PUW23_04010</name>
</gene>
<evidence type="ECO:0000259" key="3">
    <source>
        <dbReference type="PROSITE" id="PS50977"/>
    </source>
</evidence>
<reference evidence="4" key="1">
    <citation type="submission" date="2023-02" db="EMBL/GenBank/DDBJ databases">
        <title>Pathogen: clinical or host-associated sample.</title>
        <authorList>
            <person name="Hergert J."/>
            <person name="Casey R."/>
            <person name="Wagner J."/>
            <person name="Young E.L."/>
            <person name="Oakeson K.F."/>
        </authorList>
    </citation>
    <scope>NUCLEOTIDE SEQUENCE</scope>
    <source>
        <strain evidence="4">2022CK-00830</strain>
    </source>
</reference>
<dbReference type="SUPFAM" id="SSF46689">
    <property type="entry name" value="Homeodomain-like"/>
    <property type="match status" value="1"/>
</dbReference>
<feature type="domain" description="HTH tetR-type" evidence="3">
    <location>
        <begin position="6"/>
        <end position="66"/>
    </location>
</feature>
<dbReference type="InterPro" id="IPR001647">
    <property type="entry name" value="HTH_TetR"/>
</dbReference>
<feature type="DNA-binding region" description="H-T-H motif" evidence="2">
    <location>
        <begin position="29"/>
        <end position="48"/>
    </location>
</feature>
<dbReference type="Gene3D" id="1.10.357.10">
    <property type="entry name" value="Tetracycline Repressor, domain 2"/>
    <property type="match status" value="1"/>
</dbReference>
<protein>
    <submittedName>
        <fullName evidence="4">TetR/AcrR family transcriptional regulator</fullName>
    </submittedName>
</protein>
<dbReference type="InterPro" id="IPR009057">
    <property type="entry name" value="Homeodomain-like_sf"/>
</dbReference>
<name>A0AAX3N0P6_9BACL</name>
<dbReference type="AlphaFoldDB" id="A0AAX3N0P6"/>
<evidence type="ECO:0000256" key="1">
    <source>
        <dbReference type="ARBA" id="ARBA00023125"/>
    </source>
</evidence>
<dbReference type="Pfam" id="PF00440">
    <property type="entry name" value="TetR_N"/>
    <property type="match status" value="1"/>
</dbReference>
<dbReference type="Proteomes" id="UP001220962">
    <property type="component" value="Chromosome"/>
</dbReference>
<accession>A0AAX3N0P6</accession>
<dbReference type="PANTHER" id="PTHR43479:SF11">
    <property type="entry name" value="ACREF_ENVCD OPERON REPRESSOR-RELATED"/>
    <property type="match status" value="1"/>
</dbReference>
<dbReference type="PROSITE" id="PS50977">
    <property type="entry name" value="HTH_TETR_2"/>
    <property type="match status" value="1"/>
</dbReference>
<dbReference type="PROSITE" id="PS01081">
    <property type="entry name" value="HTH_TETR_1"/>
    <property type="match status" value="1"/>
</dbReference>
<sequence length="204" mass="23262">MQTLKEEIKDRILAAALSEFEQYGYAQSSMRRIAGTAGITTGNIYRYFKNKDDLFHAVLEPTFVKFIKYTMDIKDAVDRTNTIDAFETLNCIQLVDDTLVELMKESSIEIKILLTLSQGSAYEQAKQDLIEIVAQILEKVMLIAKNITELHDPKDQLSVQMFATTMIEGICIILRDHEEGSTIKYLVDEQLYVFGEGFAKKLSR</sequence>
<dbReference type="InterPro" id="IPR023772">
    <property type="entry name" value="DNA-bd_HTH_TetR-type_CS"/>
</dbReference>
<dbReference type="InterPro" id="IPR050624">
    <property type="entry name" value="HTH-type_Tx_Regulator"/>
</dbReference>